<evidence type="ECO:0000313" key="9">
    <source>
        <dbReference type="Proteomes" id="UP000053259"/>
    </source>
</evidence>
<name>A0A0D2A7W4_9PEZI</name>
<protein>
    <recommendedName>
        <fullName evidence="7">Calpain catalytic domain-containing protein</fullName>
    </recommendedName>
</protein>
<evidence type="ECO:0000256" key="4">
    <source>
        <dbReference type="ARBA" id="ARBA00022807"/>
    </source>
</evidence>
<dbReference type="FunCoup" id="A0A0D2A7W4">
    <property type="interactions" value="22"/>
</dbReference>
<comment type="similarity">
    <text evidence="1">Belongs to the peptidase C2 family. PalB/RIM13 subfamily.</text>
</comment>
<accession>A0A0D2A7W4</accession>
<dbReference type="SMART" id="SM00230">
    <property type="entry name" value="CysPc"/>
    <property type="match status" value="1"/>
</dbReference>
<evidence type="ECO:0000313" key="8">
    <source>
        <dbReference type="EMBL" id="KIW02853.1"/>
    </source>
</evidence>
<evidence type="ECO:0000256" key="6">
    <source>
        <dbReference type="SAM" id="MobiDB-lite"/>
    </source>
</evidence>
<feature type="active site" evidence="5">
    <location>
        <position position="417"/>
    </location>
</feature>
<dbReference type="STRING" id="253628.A0A0D2A7W4"/>
<evidence type="ECO:0000256" key="5">
    <source>
        <dbReference type="PROSITE-ProRule" id="PRU00239"/>
    </source>
</evidence>
<feature type="active site" evidence="5">
    <location>
        <position position="397"/>
    </location>
</feature>
<dbReference type="Proteomes" id="UP000053259">
    <property type="component" value="Unassembled WGS sequence"/>
</dbReference>
<dbReference type="InterPro" id="IPR022683">
    <property type="entry name" value="Calpain_III"/>
</dbReference>
<evidence type="ECO:0000256" key="3">
    <source>
        <dbReference type="ARBA" id="ARBA00022801"/>
    </source>
</evidence>
<dbReference type="InterPro" id="IPR038765">
    <property type="entry name" value="Papain-like_cys_pep_sf"/>
</dbReference>
<feature type="region of interest" description="Disordered" evidence="6">
    <location>
        <begin position="85"/>
        <end position="104"/>
    </location>
</feature>
<dbReference type="Pfam" id="PF25435">
    <property type="entry name" value="PalB_C"/>
    <property type="match status" value="1"/>
</dbReference>
<dbReference type="OrthoDB" id="167576at2759"/>
<evidence type="ECO:0000256" key="2">
    <source>
        <dbReference type="ARBA" id="ARBA00022670"/>
    </source>
</evidence>
<keyword evidence="9" id="KW-1185">Reference proteome</keyword>
<dbReference type="PANTHER" id="PTHR46143:SF1">
    <property type="entry name" value="CALPAIN-7"/>
    <property type="match status" value="1"/>
</dbReference>
<feature type="active site" evidence="5">
    <location>
        <position position="229"/>
    </location>
</feature>
<proteinExistence type="inferred from homology"/>
<dbReference type="GeneID" id="27313880"/>
<dbReference type="Gene3D" id="3.90.70.10">
    <property type="entry name" value="Cysteine proteinases"/>
    <property type="match status" value="1"/>
</dbReference>
<feature type="domain" description="Calpain catalytic" evidence="7">
    <location>
        <begin position="187"/>
        <end position="468"/>
    </location>
</feature>
<dbReference type="SMART" id="SM00720">
    <property type="entry name" value="calpain_III"/>
    <property type="match status" value="1"/>
</dbReference>
<keyword evidence="4 5" id="KW-0788">Thiol protease</keyword>
<dbReference type="EMBL" id="KN847547">
    <property type="protein sequence ID" value="KIW02853.1"/>
    <property type="molecule type" value="Genomic_DNA"/>
</dbReference>
<dbReference type="InterPro" id="IPR036213">
    <property type="entry name" value="Calpain_III_sf"/>
</dbReference>
<sequence>MERARDLDALRVEITRLEAQIRATSSAEQKLKLTIEATEVAMRAMKLAPSKSAEQAELRSKAQGMLEEAETLKRAKSAQAARLTMRLSPQDSAKKAAVEPSSAGRSAVNDLMAAFVGRPGEPRPTRELTTAEKVLLMRGSKLNGFKFSPWGSTPTSRDFDLDQGQERFVDDADLRLSREQLKHFDGWKPASEAMPPPNWSSEDGLPLRSTTDADAFVPVDLVQDATTDCSVVASLCAGAARAKKGHQRLLADVIFPNNREERKPVVSPNGKYIVKLNFNGCYRRVVIDDRLPVSKTKRVLHVVDLKNPSLLWPAMLEKAYLKVRGGYDFPGSNSATDLWMLCGWIPEQMILQDPDTDLTLAWSRMVDGWRKGDVLITMGTGQISAKVEREDGLASEHDYAVLDLFDDGENQLVLLKNPWREGRSWAGSITGLENIPSLSPQLLPPGTFWIPWNYVQQHFESIYCNWNPCHFSYREDIHFSWDLRTGRSAGGSFANNPQFAVKTRGRGDVWFLLCRHFQDATSTSAGEDENVSVNASGSMTGHINIYVYDRGGEKVYVSSTPLERGQYVDAPQTLVRLSSRAAERTFTVVVSEQNLPAIKQNFSLTVFGEMPVELAPATNRRYPYSAAVAAGWTSSCAGGRSGTVSYFSNPMFKLQLSKRSDIRLLLETFDNDVSVNLKLVHGGKRILELNKRDLITDSGDYRRGSAFAEALDVDAGTYTIVCSTFDQNQRAAFTLRVDASEKPGLEQLPFQHAGRISKRLPGAVMRAGVTKIGAPISPLRLMTMSASISGYTSTPLRLSIVMRPGPNGRILCVSGNGEFSDGRTSAVRLPDMNTWPKTQRTGEFSDMWLFVERLSGNTDLEEEYAVDIICDGRPDDCVNVGEWRVFD</sequence>
<dbReference type="GO" id="GO:0004198">
    <property type="term" value="F:calcium-dependent cysteine-type endopeptidase activity"/>
    <property type="evidence" value="ECO:0007669"/>
    <property type="project" value="InterPro"/>
</dbReference>
<dbReference type="SUPFAM" id="SSF54001">
    <property type="entry name" value="Cysteine proteinases"/>
    <property type="match status" value="1"/>
</dbReference>
<dbReference type="SUPFAM" id="SSF49758">
    <property type="entry name" value="Calpain large subunit, middle domain (domain III)"/>
    <property type="match status" value="2"/>
</dbReference>
<dbReference type="PROSITE" id="PS50203">
    <property type="entry name" value="CALPAIN_CAT"/>
    <property type="match status" value="1"/>
</dbReference>
<dbReference type="GO" id="GO:0006508">
    <property type="term" value="P:proteolysis"/>
    <property type="evidence" value="ECO:0007669"/>
    <property type="project" value="UniProtKB-KW"/>
</dbReference>
<dbReference type="RefSeq" id="XP_016212722.1">
    <property type="nucleotide sequence ID" value="XM_016359473.1"/>
</dbReference>
<dbReference type="InterPro" id="IPR001300">
    <property type="entry name" value="Peptidase_C2_calpain_cat"/>
</dbReference>
<keyword evidence="3 5" id="KW-0378">Hydrolase</keyword>
<dbReference type="InterPro" id="IPR051297">
    <property type="entry name" value="PalB/RIM13"/>
</dbReference>
<dbReference type="HOGENOM" id="CLU_006770_1_0_1"/>
<reference evidence="8 9" key="1">
    <citation type="submission" date="2015-01" db="EMBL/GenBank/DDBJ databases">
        <title>The Genome Sequence of Ochroconis gallopava CBS43764.</title>
        <authorList>
            <consortium name="The Broad Institute Genomics Platform"/>
            <person name="Cuomo C."/>
            <person name="de Hoog S."/>
            <person name="Gorbushina A."/>
            <person name="Stielow B."/>
            <person name="Teixiera M."/>
            <person name="Abouelleil A."/>
            <person name="Chapman S.B."/>
            <person name="Priest M."/>
            <person name="Young S.K."/>
            <person name="Wortman J."/>
            <person name="Nusbaum C."/>
            <person name="Birren B."/>
        </authorList>
    </citation>
    <scope>NUCLEOTIDE SEQUENCE [LARGE SCALE GENOMIC DNA]</scope>
    <source>
        <strain evidence="8 9">CBS 43764</strain>
    </source>
</reference>
<dbReference type="AlphaFoldDB" id="A0A0D2A7W4"/>
<dbReference type="Pfam" id="PF00648">
    <property type="entry name" value="Peptidase_C2"/>
    <property type="match status" value="1"/>
</dbReference>
<keyword evidence="2 5" id="KW-0645">Protease</keyword>
<evidence type="ECO:0000259" key="7">
    <source>
        <dbReference type="PROSITE" id="PS50203"/>
    </source>
</evidence>
<evidence type="ECO:0000256" key="1">
    <source>
        <dbReference type="ARBA" id="ARBA00010193"/>
    </source>
</evidence>
<organism evidence="8 9">
    <name type="scientific">Verruconis gallopava</name>
    <dbReference type="NCBI Taxonomy" id="253628"/>
    <lineage>
        <taxon>Eukaryota</taxon>
        <taxon>Fungi</taxon>
        <taxon>Dikarya</taxon>
        <taxon>Ascomycota</taxon>
        <taxon>Pezizomycotina</taxon>
        <taxon>Dothideomycetes</taxon>
        <taxon>Pleosporomycetidae</taxon>
        <taxon>Venturiales</taxon>
        <taxon>Sympoventuriaceae</taxon>
        <taxon>Verruconis</taxon>
    </lineage>
</organism>
<dbReference type="VEuPathDB" id="FungiDB:PV09_05907"/>
<dbReference type="Gene3D" id="2.60.120.380">
    <property type="match status" value="1"/>
</dbReference>
<dbReference type="PANTHER" id="PTHR46143">
    <property type="entry name" value="CALPAIN-7"/>
    <property type="match status" value="1"/>
</dbReference>
<dbReference type="InParanoid" id="A0A0D2A7W4"/>
<gene>
    <name evidence="8" type="ORF">PV09_05907</name>
</gene>